<reference evidence="3" key="1">
    <citation type="journal article" date="2010" name="Genome Res.">
        <title>Population genomic sequencing of Coccidioides fungi reveals recent hybridization and transposon control.</title>
        <authorList>
            <person name="Neafsey D.E."/>
            <person name="Barker B.M."/>
            <person name="Sharpton T.J."/>
            <person name="Stajich J.E."/>
            <person name="Park D.J."/>
            <person name="Whiston E."/>
            <person name="Hung C.-Y."/>
            <person name="McMahan C."/>
            <person name="White J."/>
            <person name="Sykes S."/>
            <person name="Heiman D."/>
            <person name="Young S."/>
            <person name="Zeng Q."/>
            <person name="Abouelleil A."/>
            <person name="Aftuck L."/>
            <person name="Bessette D."/>
            <person name="Brown A."/>
            <person name="FitzGerald M."/>
            <person name="Lui A."/>
            <person name="Macdonald J.P."/>
            <person name="Priest M."/>
            <person name="Orbach M.J."/>
            <person name="Galgiani J.N."/>
            <person name="Kirkland T.N."/>
            <person name="Cole G.T."/>
            <person name="Birren B.W."/>
            <person name="Henn M.R."/>
            <person name="Taylor J.W."/>
            <person name="Rounsley S.D."/>
        </authorList>
    </citation>
    <scope>NUCLEOTIDE SEQUENCE [LARGE SCALE GENOMIC DNA]</scope>
    <source>
        <strain evidence="3">H538.4</strain>
    </source>
</reference>
<gene>
    <name evidence="2" type="ORF">CIHG_10307</name>
</gene>
<dbReference type="STRING" id="396776.A0A0J8S7S8"/>
<evidence type="ECO:0000256" key="1">
    <source>
        <dbReference type="SAM" id="MobiDB-lite"/>
    </source>
</evidence>
<feature type="region of interest" description="Disordered" evidence="1">
    <location>
        <begin position="85"/>
        <end position="111"/>
    </location>
</feature>
<dbReference type="EMBL" id="DS017079">
    <property type="protein sequence ID" value="KMU92439.1"/>
    <property type="molecule type" value="Genomic_DNA"/>
</dbReference>
<evidence type="ECO:0000313" key="3">
    <source>
        <dbReference type="Proteomes" id="UP000054563"/>
    </source>
</evidence>
<dbReference type="Proteomes" id="UP000054563">
    <property type="component" value="Unassembled WGS sequence"/>
</dbReference>
<feature type="compositionally biased region" description="Basic and acidic residues" evidence="1">
    <location>
        <begin position="102"/>
        <end position="111"/>
    </location>
</feature>
<protein>
    <submittedName>
        <fullName evidence="2">Uncharacterized protein</fullName>
    </submittedName>
</protein>
<name>A0A0J8S7S8_COCIT</name>
<accession>A0A0J8S7S8</accession>
<dbReference type="VEuPathDB" id="FungiDB:CIHG_10307"/>
<proteinExistence type="predicted"/>
<sequence length="111" mass="12050">MAHCKCITVNANDMKLVLGISAKIRSNYFSPIDAPDCPAPAATTCHLHAAPTPPTTAAASLPSFGAVRVSACQMAGIRAPVWFTKPVLEEQKEKKEKKKERKKENNDNDDD</sequence>
<dbReference type="AlphaFoldDB" id="A0A0J8S7S8"/>
<evidence type="ECO:0000313" key="2">
    <source>
        <dbReference type="EMBL" id="KMU92439.1"/>
    </source>
</evidence>
<organism evidence="2 3">
    <name type="scientific">Coccidioides immitis H538.4</name>
    <dbReference type="NCBI Taxonomy" id="396776"/>
    <lineage>
        <taxon>Eukaryota</taxon>
        <taxon>Fungi</taxon>
        <taxon>Dikarya</taxon>
        <taxon>Ascomycota</taxon>
        <taxon>Pezizomycotina</taxon>
        <taxon>Eurotiomycetes</taxon>
        <taxon>Eurotiomycetidae</taxon>
        <taxon>Onygenales</taxon>
        <taxon>Onygenaceae</taxon>
        <taxon>Coccidioides</taxon>
    </lineage>
</organism>